<dbReference type="WBParaSite" id="OFLC_0001110901-mRNA-1">
    <property type="protein sequence ID" value="OFLC_0001110901-mRNA-1"/>
    <property type="gene ID" value="OFLC_0001110901"/>
</dbReference>
<reference evidence="4" key="1">
    <citation type="submission" date="2016-06" db="UniProtKB">
        <authorList>
            <consortium name="WormBaseParasite"/>
        </authorList>
    </citation>
    <scope>IDENTIFICATION</scope>
</reference>
<organism evidence="4">
    <name type="scientific">Onchocerca flexuosa</name>
    <dbReference type="NCBI Taxonomy" id="387005"/>
    <lineage>
        <taxon>Eukaryota</taxon>
        <taxon>Metazoa</taxon>
        <taxon>Ecdysozoa</taxon>
        <taxon>Nematoda</taxon>
        <taxon>Chromadorea</taxon>
        <taxon>Rhabditida</taxon>
        <taxon>Spirurina</taxon>
        <taxon>Spiruromorpha</taxon>
        <taxon>Filarioidea</taxon>
        <taxon>Onchocercidae</taxon>
        <taxon>Onchocerca</taxon>
    </lineage>
</organism>
<dbReference type="STRING" id="387005.A0A183HUE7"/>
<evidence type="ECO:0000313" key="4">
    <source>
        <dbReference type="WBParaSite" id="OFLC_0001110901-mRNA-1"/>
    </source>
</evidence>
<name>A0A183HUE7_9BILA</name>
<feature type="compositionally biased region" description="Polar residues" evidence="1">
    <location>
        <begin position="241"/>
        <end position="250"/>
    </location>
</feature>
<evidence type="ECO:0000256" key="1">
    <source>
        <dbReference type="SAM" id="MobiDB-lite"/>
    </source>
</evidence>
<gene>
    <name evidence="2" type="ORF">OFLC_LOCUS11110</name>
</gene>
<evidence type="ECO:0000313" key="3">
    <source>
        <dbReference type="Proteomes" id="UP000267606"/>
    </source>
</evidence>
<feature type="region of interest" description="Disordered" evidence="1">
    <location>
        <begin position="231"/>
        <end position="250"/>
    </location>
</feature>
<keyword evidence="3" id="KW-1185">Reference proteome</keyword>
<sequence length="387" mass="42357">MINDETIVDVEPVMSWEMDKNASSTTDFLVKKTGTDEKLNNSEQSSILPDLDINDFAYSLEDLLPSSTSTNLDDFVNLRKNFSEEIVERKENEAELKASTISESVQRISSSRNDYDENKKIKSKHRSSHILNLIEMESSITPMDNGTAISEVSEIISKGSSVARSSTTTIIPDVLETTRDENIGQFALEKSTSTFATDLLAILTKSSRDFTETLTTTSLSASDKELLMTTNEPRLTDDLQKSSSSQTANSLFEDSDLSTLQTTMSSDDAIDVVGLISDTNQRLISDSGSSTIPSVIPITSSTTDESKISDSFDHSTESSNLNMENFITFAETSMIKPEDTVEVVKEIDDITTSTVSEVKTITSTGIPKAVFNITIPSSLVDPKYLSG</sequence>
<protein>
    <submittedName>
        <fullName evidence="4">Aggrecan core protein</fullName>
    </submittedName>
</protein>
<proteinExistence type="predicted"/>
<dbReference type="EMBL" id="UZAJ01015617">
    <property type="protein sequence ID" value="VDO73918.1"/>
    <property type="molecule type" value="Genomic_DNA"/>
</dbReference>
<accession>A0A183HUE7</accession>
<dbReference type="Proteomes" id="UP000267606">
    <property type="component" value="Unassembled WGS sequence"/>
</dbReference>
<evidence type="ECO:0000313" key="2">
    <source>
        <dbReference type="EMBL" id="VDO73918.1"/>
    </source>
</evidence>
<dbReference type="AlphaFoldDB" id="A0A183HUE7"/>
<reference evidence="2 3" key="2">
    <citation type="submission" date="2018-11" db="EMBL/GenBank/DDBJ databases">
        <authorList>
            <consortium name="Pathogen Informatics"/>
        </authorList>
    </citation>
    <scope>NUCLEOTIDE SEQUENCE [LARGE SCALE GENOMIC DNA]</scope>
</reference>